<name>A0A1B6LBW3_9HEMI</name>
<dbReference type="Gene3D" id="3.80.10.10">
    <property type="entry name" value="Ribonuclease Inhibitor"/>
    <property type="match status" value="1"/>
</dbReference>
<dbReference type="Pfam" id="PF14580">
    <property type="entry name" value="LRR_9"/>
    <property type="match status" value="1"/>
</dbReference>
<dbReference type="PROSITE" id="PS51450">
    <property type="entry name" value="LRR"/>
    <property type="match status" value="3"/>
</dbReference>
<protein>
    <recommendedName>
        <fullName evidence="2">Leucine-rich repeat-containing protein 51</fullName>
    </recommendedName>
</protein>
<dbReference type="PANTHER" id="PTHR46545">
    <property type="entry name" value="LEUCINE-RICH REPEAT-CONTAINING PROTEIN 51"/>
    <property type="match status" value="1"/>
</dbReference>
<organism evidence="6">
    <name type="scientific">Graphocephala atropunctata</name>
    <dbReference type="NCBI Taxonomy" id="36148"/>
    <lineage>
        <taxon>Eukaryota</taxon>
        <taxon>Metazoa</taxon>
        <taxon>Ecdysozoa</taxon>
        <taxon>Arthropoda</taxon>
        <taxon>Hexapoda</taxon>
        <taxon>Insecta</taxon>
        <taxon>Pterygota</taxon>
        <taxon>Neoptera</taxon>
        <taxon>Paraneoptera</taxon>
        <taxon>Hemiptera</taxon>
        <taxon>Auchenorrhyncha</taxon>
        <taxon>Membracoidea</taxon>
        <taxon>Cicadellidae</taxon>
        <taxon>Cicadellinae</taxon>
        <taxon>Cicadellini</taxon>
        <taxon>Graphocephala</taxon>
    </lineage>
</organism>
<evidence type="ECO:0000256" key="5">
    <source>
        <dbReference type="ARBA" id="ARBA00022737"/>
    </source>
</evidence>
<evidence type="ECO:0000256" key="1">
    <source>
        <dbReference type="ARBA" id="ARBA00004496"/>
    </source>
</evidence>
<dbReference type="GO" id="GO:0005737">
    <property type="term" value="C:cytoplasm"/>
    <property type="evidence" value="ECO:0007669"/>
    <property type="project" value="UniProtKB-SubCell"/>
</dbReference>
<sequence length="207" mass="23077">MAGTVSPTKQKVVKSTGKLSGKTLSLKPPLDFSFKKLISEDDIVTKKPRKNRVGRLPDVGANNKYVTASVWLSHNKIQTTRGAAAILNHIIAPSQLSWLDLSFNQLYDIDEQILLLKNLKILYLHGNNIQNVSSISILKDLPELRTLTLHGNPIDSISQYRTHVIYMLPKLSNLDFSPVVGFERKGVLPPGFLDFAKFDKKKATTKA</sequence>
<gene>
    <name evidence="6" type="ORF">g.54568</name>
</gene>
<evidence type="ECO:0000256" key="2">
    <source>
        <dbReference type="ARBA" id="ARBA00014223"/>
    </source>
</evidence>
<dbReference type="InterPro" id="IPR001611">
    <property type="entry name" value="Leu-rich_rpt"/>
</dbReference>
<evidence type="ECO:0000256" key="3">
    <source>
        <dbReference type="ARBA" id="ARBA00022490"/>
    </source>
</evidence>
<keyword evidence="3" id="KW-0963">Cytoplasm</keyword>
<evidence type="ECO:0000256" key="4">
    <source>
        <dbReference type="ARBA" id="ARBA00022614"/>
    </source>
</evidence>
<reference evidence="6" key="1">
    <citation type="submission" date="2015-11" db="EMBL/GenBank/DDBJ databases">
        <title>De novo transcriptome assembly of four potential Pierce s Disease insect vectors from Arizona vineyards.</title>
        <authorList>
            <person name="Tassone E.E."/>
        </authorList>
    </citation>
    <scope>NUCLEOTIDE SEQUENCE</scope>
</reference>
<comment type="subcellular location">
    <subcellularLocation>
        <location evidence="1">Cytoplasm</location>
    </subcellularLocation>
</comment>
<dbReference type="SUPFAM" id="SSF52058">
    <property type="entry name" value="L domain-like"/>
    <property type="match status" value="1"/>
</dbReference>
<dbReference type="AlphaFoldDB" id="A0A1B6LBW3"/>
<keyword evidence="4" id="KW-0433">Leucine-rich repeat</keyword>
<dbReference type="PANTHER" id="PTHR46545:SF1">
    <property type="entry name" value="LEUCINE-RICH REPEAT-CONTAINING PROTEIN 51"/>
    <property type="match status" value="1"/>
</dbReference>
<keyword evidence="5" id="KW-0677">Repeat</keyword>
<evidence type="ECO:0000313" key="6">
    <source>
        <dbReference type="EMBL" id="JAT21173.1"/>
    </source>
</evidence>
<proteinExistence type="predicted"/>
<dbReference type="EMBL" id="GEBQ01018804">
    <property type="protein sequence ID" value="JAT21173.1"/>
    <property type="molecule type" value="Transcribed_RNA"/>
</dbReference>
<dbReference type="InterPro" id="IPR032675">
    <property type="entry name" value="LRR_dom_sf"/>
</dbReference>
<accession>A0A1B6LBW3</accession>